<dbReference type="AlphaFoldDB" id="A0A561VSC2"/>
<dbReference type="Pfam" id="PF00652">
    <property type="entry name" value="Ricin_B_lectin"/>
    <property type="match status" value="2"/>
</dbReference>
<dbReference type="Gene3D" id="2.80.10.50">
    <property type="match status" value="3"/>
</dbReference>
<dbReference type="SMART" id="SM00458">
    <property type="entry name" value="RICIN"/>
    <property type="match status" value="2"/>
</dbReference>
<keyword evidence="2" id="KW-0430">Lectin</keyword>
<dbReference type="SUPFAM" id="SSF51110">
    <property type="entry name" value="alpha-D-mannose-specific plant lectins"/>
    <property type="match status" value="2"/>
</dbReference>
<dbReference type="CDD" id="cd00028">
    <property type="entry name" value="B_lectin"/>
    <property type="match status" value="1"/>
</dbReference>
<reference evidence="2 3" key="1">
    <citation type="submission" date="2019-06" db="EMBL/GenBank/DDBJ databases">
        <title>Sequencing the genomes of 1000 actinobacteria strains.</title>
        <authorList>
            <person name="Klenk H.-P."/>
        </authorList>
    </citation>
    <scope>NUCLEOTIDE SEQUENCE [LARGE SCALE GENOMIC DNA]</scope>
    <source>
        <strain evidence="2 3">DSM 43866</strain>
    </source>
</reference>
<dbReference type="InterPro" id="IPR001480">
    <property type="entry name" value="Bulb-type_lectin_dom"/>
</dbReference>
<dbReference type="SMART" id="SM00108">
    <property type="entry name" value="B_lectin"/>
    <property type="match status" value="1"/>
</dbReference>
<sequence length="690" mass="74376">MAQKVEAAREIEIEPDGTWLALSDRNFVFKIWQNSANYPLVRNAAELALTADEEIIEAVCKAFIVVGIFDAKKADDAKKIADETAARQARDLRRAAYAAAGLTIDTDGRMLLLSERDAVYEIFTKAPGNRVKAAADAALRAGGGALHTFLASGVMTAADQDVQDAIKAAEDQGKEEQERIAREGAMQAAAAVLGVVADAGKLAMANDDFIRWIWETVDRMNRPEISAAAERALRSSDRTVWREFITTGIHTANKADLDRQLAEAEAADRRSIESIKSRAIADGADNLVTAATQALIGDRRVVSDFLLLGQHQVAPDEANRPSKGSWEWRNANSDQCLAIRGGSTGDGSPLQQSNCTHAGDQLWIGMRVYNTGGRYRLISAKDRTKCISVTNAAFVVRTCDGKADQYFSYKKVGGNYIWINEQVNRAITVQGASRDAGAPAITGEVTDSASQQWFATSTALTPGQRLEEARVLHSQAGHTANLQGDGNFVVYKGQRPGWATNTTTGVRLLNQMDGNLVLYRADNTPLWASNTAGNGPSTLLLQDDGNLVLYSNKDGKAVWYSNTLDLPVISYLNGKCADVPNSTFQPGTKLQMYTCNGSPAQKWMIINEALVSSNNQCAEVAGGAKTNGTAVQLGACDGGGAQRFWVDSSGRLVNPQSNKCVEIAGSATGDGAKLQISDCTTKNNQKWRRQ</sequence>
<proteinExistence type="predicted"/>
<evidence type="ECO:0000313" key="3">
    <source>
        <dbReference type="Proteomes" id="UP000320239"/>
    </source>
</evidence>
<dbReference type="InterPro" id="IPR035992">
    <property type="entry name" value="Ricin_B-like_lectins"/>
</dbReference>
<dbReference type="InterPro" id="IPR000772">
    <property type="entry name" value="Ricin_B_lectin"/>
</dbReference>
<protein>
    <submittedName>
        <fullName evidence="2">Ricin-type beta-trefoil lectin protein</fullName>
    </submittedName>
</protein>
<accession>A0A561VSC2</accession>
<dbReference type="GO" id="GO:0030246">
    <property type="term" value="F:carbohydrate binding"/>
    <property type="evidence" value="ECO:0007669"/>
    <property type="project" value="UniProtKB-KW"/>
</dbReference>
<keyword evidence="3" id="KW-1185">Reference proteome</keyword>
<comment type="caution">
    <text evidence="2">The sequence shown here is derived from an EMBL/GenBank/DDBJ whole genome shotgun (WGS) entry which is preliminary data.</text>
</comment>
<dbReference type="Proteomes" id="UP000320239">
    <property type="component" value="Unassembled WGS sequence"/>
</dbReference>
<dbReference type="CDD" id="cd00161">
    <property type="entry name" value="beta-trefoil_Ricin-like"/>
    <property type="match status" value="1"/>
</dbReference>
<evidence type="ECO:0000313" key="2">
    <source>
        <dbReference type="EMBL" id="TWG14503.1"/>
    </source>
</evidence>
<organism evidence="2 3">
    <name type="scientific">Actinoplanes teichomyceticus</name>
    <dbReference type="NCBI Taxonomy" id="1867"/>
    <lineage>
        <taxon>Bacteria</taxon>
        <taxon>Bacillati</taxon>
        <taxon>Actinomycetota</taxon>
        <taxon>Actinomycetes</taxon>
        <taxon>Micromonosporales</taxon>
        <taxon>Micromonosporaceae</taxon>
        <taxon>Actinoplanes</taxon>
    </lineage>
</organism>
<dbReference type="SUPFAM" id="SSF50370">
    <property type="entry name" value="Ricin B-like lectins"/>
    <property type="match status" value="2"/>
</dbReference>
<dbReference type="PROSITE" id="PS50231">
    <property type="entry name" value="RICIN_B_LECTIN"/>
    <property type="match status" value="2"/>
</dbReference>
<dbReference type="InterPro" id="IPR036426">
    <property type="entry name" value="Bulb-type_lectin_dom_sf"/>
</dbReference>
<gene>
    <name evidence="2" type="ORF">FHX34_104803</name>
</gene>
<dbReference type="PROSITE" id="PS50927">
    <property type="entry name" value="BULB_LECTIN"/>
    <property type="match status" value="1"/>
</dbReference>
<dbReference type="Gene3D" id="2.90.10.10">
    <property type="entry name" value="Bulb-type lectin domain"/>
    <property type="match status" value="2"/>
</dbReference>
<evidence type="ECO:0000259" key="1">
    <source>
        <dbReference type="PROSITE" id="PS50927"/>
    </source>
</evidence>
<feature type="domain" description="Bulb-type lectin" evidence="1">
    <location>
        <begin position="457"/>
        <end position="562"/>
    </location>
</feature>
<dbReference type="EMBL" id="VIWY01000004">
    <property type="protein sequence ID" value="TWG14503.1"/>
    <property type="molecule type" value="Genomic_DNA"/>
</dbReference>
<name>A0A561VSC2_ACTTI</name>